<gene>
    <name evidence="2" type="ORF">CRE_22833</name>
</gene>
<dbReference type="AlphaFoldDB" id="E3MHG8"/>
<dbReference type="InParanoid" id="E3MHG8"/>
<dbReference type="HOGENOM" id="CLU_1397530_0_0_1"/>
<feature type="compositionally biased region" description="Polar residues" evidence="1">
    <location>
        <begin position="48"/>
        <end position="66"/>
    </location>
</feature>
<evidence type="ECO:0000313" key="2">
    <source>
        <dbReference type="EMBL" id="EFP02027.1"/>
    </source>
</evidence>
<feature type="region of interest" description="Disordered" evidence="1">
    <location>
        <begin position="78"/>
        <end position="121"/>
    </location>
</feature>
<sequence length="195" mass="22612">MSALVKQEILEDVSSSENYKKWSVKQEPVEEASEVPESQPDSKKGLSIVSNQKSNKNTAPRQQTSVLMSLLLGDDDNIPLPYKSKKKEPKFKAPRVKNEPRAPRKPRSPRNPRPSDTNNASLMRFHQQEYLKNVYWQEYCRYMDTNWHSNYDVMRRYYGMPPVVIPETAHPSWRQSISPMTRYCSGYSSDSSSSF</sequence>
<feature type="compositionally biased region" description="Basic residues" evidence="1">
    <location>
        <begin position="83"/>
        <end position="95"/>
    </location>
</feature>
<accession>E3MHG8</accession>
<keyword evidence="3" id="KW-1185">Reference proteome</keyword>
<dbReference type="Proteomes" id="UP000008281">
    <property type="component" value="Unassembled WGS sequence"/>
</dbReference>
<dbReference type="KEGG" id="crq:GCK72_016893"/>
<proteinExistence type="predicted"/>
<dbReference type="GeneID" id="9808586"/>
<dbReference type="CTD" id="9808586"/>
<organism evidence="3">
    <name type="scientific">Caenorhabditis remanei</name>
    <name type="common">Caenorhabditis vulgaris</name>
    <dbReference type="NCBI Taxonomy" id="31234"/>
    <lineage>
        <taxon>Eukaryota</taxon>
        <taxon>Metazoa</taxon>
        <taxon>Ecdysozoa</taxon>
        <taxon>Nematoda</taxon>
        <taxon>Chromadorea</taxon>
        <taxon>Rhabditida</taxon>
        <taxon>Rhabditina</taxon>
        <taxon>Rhabditomorpha</taxon>
        <taxon>Rhabditoidea</taxon>
        <taxon>Rhabditidae</taxon>
        <taxon>Peloderinae</taxon>
        <taxon>Caenorhabditis</taxon>
    </lineage>
</organism>
<dbReference type="RefSeq" id="XP_003104426.2">
    <property type="nucleotide sequence ID" value="XM_003104378.2"/>
</dbReference>
<evidence type="ECO:0000256" key="1">
    <source>
        <dbReference type="SAM" id="MobiDB-lite"/>
    </source>
</evidence>
<name>E3MHG8_CAERE</name>
<dbReference type="EMBL" id="DS268445">
    <property type="protein sequence ID" value="EFP02027.1"/>
    <property type="molecule type" value="Genomic_DNA"/>
</dbReference>
<feature type="region of interest" description="Disordered" evidence="1">
    <location>
        <begin position="1"/>
        <end position="66"/>
    </location>
</feature>
<protein>
    <submittedName>
        <fullName evidence="2">Uncharacterized protein</fullName>
    </submittedName>
</protein>
<reference evidence="2" key="1">
    <citation type="submission" date="2007-07" db="EMBL/GenBank/DDBJ databases">
        <title>PCAP assembly of the Caenorhabditis remanei genome.</title>
        <authorList>
            <consortium name="The Caenorhabditis remanei Sequencing Consortium"/>
            <person name="Wilson R.K."/>
        </authorList>
    </citation>
    <scope>NUCLEOTIDE SEQUENCE [LARGE SCALE GENOMIC DNA]</scope>
    <source>
        <strain evidence="2">PB4641</strain>
    </source>
</reference>
<evidence type="ECO:0000313" key="3">
    <source>
        <dbReference type="Proteomes" id="UP000008281"/>
    </source>
</evidence>